<gene>
    <name evidence="1" type="ORF">XELAEV_18016989mg</name>
</gene>
<name>A0A974DAB1_XENLA</name>
<evidence type="ECO:0000313" key="2">
    <source>
        <dbReference type="Proteomes" id="UP000694892"/>
    </source>
</evidence>
<dbReference type="AlphaFoldDB" id="A0A974DAB1"/>
<dbReference type="Proteomes" id="UP000694892">
    <property type="component" value="Chromosome 3L"/>
</dbReference>
<dbReference type="EMBL" id="CM004470">
    <property type="protein sequence ID" value="OCT88359.1"/>
    <property type="molecule type" value="Genomic_DNA"/>
</dbReference>
<sequence>MLAATSAESASRPGLIPRSALTLTCLQCVYSAILQIHCSLLPYLVACASAGGFADRAAPPLALSLNACGSAERFFLAATCFCLLWAVSDPSHCC</sequence>
<evidence type="ECO:0000313" key="1">
    <source>
        <dbReference type="EMBL" id="OCT88359.1"/>
    </source>
</evidence>
<reference evidence="2" key="1">
    <citation type="journal article" date="2016" name="Nature">
        <title>Genome evolution in the allotetraploid frog Xenopus laevis.</title>
        <authorList>
            <person name="Session A.M."/>
            <person name="Uno Y."/>
            <person name="Kwon T."/>
            <person name="Chapman J.A."/>
            <person name="Toyoda A."/>
            <person name="Takahashi S."/>
            <person name="Fukui A."/>
            <person name="Hikosaka A."/>
            <person name="Suzuki A."/>
            <person name="Kondo M."/>
            <person name="van Heeringen S.J."/>
            <person name="Quigley I."/>
            <person name="Heinz S."/>
            <person name="Ogino H."/>
            <person name="Ochi H."/>
            <person name="Hellsten U."/>
            <person name="Lyons J.B."/>
            <person name="Simakov O."/>
            <person name="Putnam N."/>
            <person name="Stites J."/>
            <person name="Kuroki Y."/>
            <person name="Tanaka T."/>
            <person name="Michiue T."/>
            <person name="Watanabe M."/>
            <person name="Bogdanovic O."/>
            <person name="Lister R."/>
            <person name="Georgiou G."/>
            <person name="Paranjpe S.S."/>
            <person name="van Kruijsbergen I."/>
            <person name="Shu S."/>
            <person name="Carlson J."/>
            <person name="Kinoshita T."/>
            <person name="Ohta Y."/>
            <person name="Mawaribuchi S."/>
            <person name="Jenkins J."/>
            <person name="Grimwood J."/>
            <person name="Schmutz J."/>
            <person name="Mitros T."/>
            <person name="Mozaffari S.V."/>
            <person name="Suzuki Y."/>
            <person name="Haramoto Y."/>
            <person name="Yamamoto T.S."/>
            <person name="Takagi C."/>
            <person name="Heald R."/>
            <person name="Miller K."/>
            <person name="Haudenschild C."/>
            <person name="Kitzman J."/>
            <person name="Nakayama T."/>
            <person name="Izutsu Y."/>
            <person name="Robert J."/>
            <person name="Fortriede J."/>
            <person name="Burns K."/>
            <person name="Lotay V."/>
            <person name="Karimi K."/>
            <person name="Yasuoka Y."/>
            <person name="Dichmann D.S."/>
            <person name="Flajnik M.F."/>
            <person name="Houston D.W."/>
            <person name="Shendure J."/>
            <person name="DuPasquier L."/>
            <person name="Vize P.D."/>
            <person name="Zorn A.M."/>
            <person name="Ito M."/>
            <person name="Marcotte E.M."/>
            <person name="Wallingford J.B."/>
            <person name="Ito Y."/>
            <person name="Asashima M."/>
            <person name="Ueno N."/>
            <person name="Matsuda Y."/>
            <person name="Veenstra G.J."/>
            <person name="Fujiyama A."/>
            <person name="Harland R.M."/>
            <person name="Taira M."/>
            <person name="Rokhsar D.S."/>
        </authorList>
    </citation>
    <scope>NUCLEOTIDE SEQUENCE [LARGE SCALE GENOMIC DNA]</scope>
    <source>
        <strain evidence="2">J</strain>
    </source>
</reference>
<proteinExistence type="predicted"/>
<organism evidence="1 2">
    <name type="scientific">Xenopus laevis</name>
    <name type="common">African clawed frog</name>
    <dbReference type="NCBI Taxonomy" id="8355"/>
    <lineage>
        <taxon>Eukaryota</taxon>
        <taxon>Metazoa</taxon>
        <taxon>Chordata</taxon>
        <taxon>Craniata</taxon>
        <taxon>Vertebrata</taxon>
        <taxon>Euteleostomi</taxon>
        <taxon>Amphibia</taxon>
        <taxon>Batrachia</taxon>
        <taxon>Anura</taxon>
        <taxon>Pipoidea</taxon>
        <taxon>Pipidae</taxon>
        <taxon>Xenopodinae</taxon>
        <taxon>Xenopus</taxon>
        <taxon>Xenopus</taxon>
    </lineage>
</organism>
<protein>
    <submittedName>
        <fullName evidence="1">Uncharacterized protein</fullName>
    </submittedName>
</protein>
<accession>A0A974DAB1</accession>